<name>A0A2T5J055_9GAMM</name>
<evidence type="ECO:0000313" key="2">
    <source>
        <dbReference type="Proteomes" id="UP000244223"/>
    </source>
</evidence>
<organism evidence="1 2">
    <name type="scientific">Agitococcus lubricus</name>
    <dbReference type="NCBI Taxonomy" id="1077255"/>
    <lineage>
        <taxon>Bacteria</taxon>
        <taxon>Pseudomonadati</taxon>
        <taxon>Pseudomonadota</taxon>
        <taxon>Gammaproteobacteria</taxon>
        <taxon>Moraxellales</taxon>
        <taxon>Moraxellaceae</taxon>
        <taxon>Agitococcus</taxon>
    </lineage>
</organism>
<comment type="caution">
    <text evidence="1">The sequence shown here is derived from an EMBL/GenBank/DDBJ whole genome shotgun (WGS) entry which is preliminary data.</text>
</comment>
<dbReference type="EMBL" id="QAON01000005">
    <property type="protein sequence ID" value="PTQ89728.1"/>
    <property type="molecule type" value="Genomic_DNA"/>
</dbReference>
<protein>
    <submittedName>
        <fullName evidence="1">Uncharacterized protein DUF4845</fullName>
    </submittedName>
</protein>
<dbReference type="InterPro" id="IPR032314">
    <property type="entry name" value="DUF4845"/>
</dbReference>
<gene>
    <name evidence="1" type="ORF">C8N29_10552</name>
</gene>
<dbReference type="RefSeq" id="WP_170106914.1">
    <property type="nucleotide sequence ID" value="NZ_QAON01000005.1"/>
</dbReference>
<evidence type="ECO:0000313" key="1">
    <source>
        <dbReference type="EMBL" id="PTQ89728.1"/>
    </source>
</evidence>
<dbReference type="Pfam" id="PF16137">
    <property type="entry name" value="DUF4845"/>
    <property type="match status" value="1"/>
</dbReference>
<dbReference type="AlphaFoldDB" id="A0A2T5J055"/>
<accession>A0A2T5J055</accession>
<dbReference type="Proteomes" id="UP000244223">
    <property type="component" value="Unassembled WGS sequence"/>
</dbReference>
<sequence length="128" mass="15169">MRRFQRGMSYWTVLFGVGLFGLIIKVSATVGPIYLDFYTIDEMLKSKFRETQVDKFELRKFGADLQSQMERNNIRDRKVDDLMVLKREGNLLIVELDYEERRKLMGNLDVVVHFKKSYTSERPDGFTE</sequence>
<reference evidence="1 2" key="1">
    <citation type="submission" date="2018-04" db="EMBL/GenBank/DDBJ databases">
        <title>Genomic Encyclopedia of Archaeal and Bacterial Type Strains, Phase II (KMG-II): from individual species to whole genera.</title>
        <authorList>
            <person name="Goeker M."/>
        </authorList>
    </citation>
    <scope>NUCLEOTIDE SEQUENCE [LARGE SCALE GENOMIC DNA]</scope>
    <source>
        <strain evidence="1 2">DSM 5822</strain>
    </source>
</reference>
<keyword evidence="2" id="KW-1185">Reference proteome</keyword>
<proteinExistence type="predicted"/>